<accession>A0A8F2WBY0</accession>
<keyword evidence="4" id="KW-0138">CF(0)</keyword>
<dbReference type="InterPro" id="IPR045083">
    <property type="entry name" value="ATP_synth_F0_asu_bact/mt"/>
</dbReference>
<dbReference type="PROSITE" id="PS00449">
    <property type="entry name" value="ATPASE_A"/>
    <property type="match status" value="1"/>
</dbReference>
<comment type="similarity">
    <text evidence="2">Belongs to the ATPase A chain family.</text>
</comment>
<feature type="transmembrane region" description="Helical" evidence="12">
    <location>
        <begin position="66"/>
        <end position="86"/>
    </location>
</feature>
<evidence type="ECO:0000256" key="10">
    <source>
        <dbReference type="ARBA" id="ARBA00023310"/>
    </source>
</evidence>
<keyword evidence="7 12" id="KW-1133">Transmembrane helix</keyword>
<dbReference type="GO" id="GO:0046933">
    <property type="term" value="F:proton-transporting ATP synthase activity, rotational mechanism"/>
    <property type="evidence" value="ECO:0007669"/>
    <property type="project" value="TreeGrafter"/>
</dbReference>
<name>A0A8F2WBY0_LEPDS</name>
<evidence type="ECO:0000313" key="13">
    <source>
        <dbReference type="EMBL" id="QWW33370.1"/>
    </source>
</evidence>
<dbReference type="Gene3D" id="1.20.120.220">
    <property type="entry name" value="ATP synthase, F0 complex, subunit A"/>
    <property type="match status" value="1"/>
</dbReference>
<dbReference type="GO" id="GO:0005743">
    <property type="term" value="C:mitochondrial inner membrane"/>
    <property type="evidence" value="ECO:0007669"/>
    <property type="project" value="UniProtKB-SubCell"/>
</dbReference>
<dbReference type="Pfam" id="PF00119">
    <property type="entry name" value="ATP-synt_A"/>
    <property type="match status" value="1"/>
</dbReference>
<keyword evidence="13" id="KW-0496">Mitochondrion</keyword>
<dbReference type="InterPro" id="IPR000568">
    <property type="entry name" value="ATP_synth_F0_asu"/>
</dbReference>
<dbReference type="GeneID" id="71889786"/>
<evidence type="ECO:0000256" key="2">
    <source>
        <dbReference type="ARBA" id="ARBA00006810"/>
    </source>
</evidence>
<dbReference type="InterPro" id="IPR035908">
    <property type="entry name" value="F0_ATP_A_sf"/>
</dbReference>
<geneLocation type="mitochondrion" evidence="13"/>
<dbReference type="CDD" id="cd00310">
    <property type="entry name" value="ATP-synt_Fo_a_6"/>
    <property type="match status" value="1"/>
</dbReference>
<feature type="transmembrane region" description="Helical" evidence="12">
    <location>
        <begin position="122"/>
        <end position="145"/>
    </location>
</feature>
<keyword evidence="3" id="KW-0813">Transport</keyword>
<evidence type="ECO:0000256" key="1">
    <source>
        <dbReference type="ARBA" id="ARBA00004141"/>
    </source>
</evidence>
<protein>
    <recommendedName>
        <fullName evidence="11">ATP synthase subunit a</fullName>
    </recommendedName>
</protein>
<dbReference type="GO" id="GO:0045259">
    <property type="term" value="C:proton-transporting ATP synthase complex"/>
    <property type="evidence" value="ECO:0007669"/>
    <property type="project" value="UniProtKB-KW"/>
</dbReference>
<dbReference type="PRINTS" id="PR00123">
    <property type="entry name" value="ATPASEA"/>
</dbReference>
<dbReference type="RefSeq" id="YP_010354351.1">
    <property type="nucleotide sequence ID" value="NC_062716.1"/>
</dbReference>
<keyword evidence="9 12" id="KW-0472">Membrane</keyword>
<proteinExistence type="inferred from homology"/>
<gene>
    <name evidence="13" type="primary">ATP6</name>
</gene>
<dbReference type="PANTHER" id="PTHR11410:SF0">
    <property type="entry name" value="ATP SYNTHASE SUBUNIT A"/>
    <property type="match status" value="1"/>
</dbReference>
<evidence type="ECO:0000256" key="9">
    <source>
        <dbReference type="ARBA" id="ARBA00023136"/>
    </source>
</evidence>
<evidence type="ECO:0000256" key="11">
    <source>
        <dbReference type="RuleBase" id="RU004450"/>
    </source>
</evidence>
<dbReference type="AlphaFoldDB" id="A0A8F2WBY0"/>
<dbReference type="EMBL" id="MT075728">
    <property type="protein sequence ID" value="QWW33370.1"/>
    <property type="molecule type" value="Genomic_DNA"/>
</dbReference>
<dbReference type="SUPFAM" id="SSF81336">
    <property type="entry name" value="F1F0 ATP synthase subunit A"/>
    <property type="match status" value="1"/>
</dbReference>
<reference evidence="13" key="1">
    <citation type="submission" date="2020-02" db="EMBL/GenBank/DDBJ databases">
        <authorList>
            <person name="Fang Y."/>
            <person name="Fang W."/>
            <person name="Sun E."/>
        </authorList>
    </citation>
    <scope>NUCLEOTIDE SEQUENCE</scope>
</reference>
<feature type="transmembrane region" description="Helical" evidence="12">
    <location>
        <begin position="98"/>
        <end position="116"/>
    </location>
</feature>
<evidence type="ECO:0000256" key="5">
    <source>
        <dbReference type="ARBA" id="ARBA00022692"/>
    </source>
</evidence>
<evidence type="ECO:0000256" key="4">
    <source>
        <dbReference type="ARBA" id="ARBA00022547"/>
    </source>
</evidence>
<keyword evidence="6" id="KW-0375">Hydrogen ion transport</keyword>
<feature type="transmembrane region" description="Helical" evidence="12">
    <location>
        <begin position="166"/>
        <end position="186"/>
    </location>
</feature>
<feature type="transmembrane region" description="Helical" evidence="12">
    <location>
        <begin position="21"/>
        <end position="46"/>
    </location>
</feature>
<sequence length="223" mass="24972">MMTNLFSIFDPSLSLFSFSWLTCLFVLLLIPSLYWVSGLVSVLFSLGFSSFQKEVDHSLSFTVKGSYLFISSVFLVVGLFNFLALFPHIFSVTSHMLVTLPYSFSFWLAIIFFSWFNQLKSFLSHLIPTGTPLALISFMVLVEVVSNFIRPLALTFRLTANMMAGHLLMSLIGGALLTMPFSVMLLGSSLEILLVVMELGVSVIQAYVFSTLLLLYMSEVHHS</sequence>
<evidence type="ECO:0000256" key="7">
    <source>
        <dbReference type="ARBA" id="ARBA00022989"/>
    </source>
</evidence>
<keyword evidence="8" id="KW-0406">Ion transport</keyword>
<evidence type="ECO:0000256" key="12">
    <source>
        <dbReference type="SAM" id="Phobius"/>
    </source>
</evidence>
<keyword evidence="10" id="KW-0066">ATP synthesis</keyword>
<dbReference type="PANTHER" id="PTHR11410">
    <property type="entry name" value="ATP SYNTHASE SUBUNIT A"/>
    <property type="match status" value="1"/>
</dbReference>
<evidence type="ECO:0000256" key="8">
    <source>
        <dbReference type="ARBA" id="ARBA00023065"/>
    </source>
</evidence>
<organism evidence="13">
    <name type="scientific">Lepidoglyphus destructor</name>
    <name type="common">Storage mite</name>
    <name type="synonym">Glycyphagus destructor</name>
    <dbReference type="NCBI Taxonomy" id="36936"/>
    <lineage>
        <taxon>Eukaryota</taxon>
        <taxon>Metazoa</taxon>
        <taxon>Ecdysozoa</taxon>
        <taxon>Arthropoda</taxon>
        <taxon>Chelicerata</taxon>
        <taxon>Arachnida</taxon>
        <taxon>Acari</taxon>
        <taxon>Acariformes</taxon>
        <taxon>Sarcoptiformes</taxon>
        <taxon>Astigmata</taxon>
        <taxon>Glycyphagoidea</taxon>
        <taxon>Glycyphagidae</taxon>
        <taxon>Lepidoglyphus</taxon>
    </lineage>
</organism>
<evidence type="ECO:0000256" key="6">
    <source>
        <dbReference type="ARBA" id="ARBA00022781"/>
    </source>
</evidence>
<evidence type="ECO:0000256" key="3">
    <source>
        <dbReference type="ARBA" id="ARBA00022448"/>
    </source>
</evidence>
<keyword evidence="5 12" id="KW-0812">Transmembrane</keyword>
<feature type="transmembrane region" description="Helical" evidence="12">
    <location>
        <begin position="192"/>
        <end position="217"/>
    </location>
</feature>
<dbReference type="InterPro" id="IPR023011">
    <property type="entry name" value="ATP_synth_F0_asu_AS"/>
</dbReference>
<dbReference type="NCBIfam" id="TIGR01131">
    <property type="entry name" value="ATP_synt_6_or_A"/>
    <property type="match status" value="1"/>
</dbReference>
<comment type="subcellular location">
    <subcellularLocation>
        <location evidence="1">Membrane</location>
        <topology evidence="1">Multi-pass membrane protein</topology>
    </subcellularLocation>
    <subcellularLocation>
        <location evidence="11">Mitochondrion inner membrane</location>
        <topology evidence="11">Multi-pass membrane protein</topology>
    </subcellularLocation>
</comment>
<dbReference type="CTD" id="4508"/>